<dbReference type="Pfam" id="PF14280">
    <property type="entry name" value="DUF4365"/>
    <property type="match status" value="1"/>
</dbReference>
<dbReference type="RefSeq" id="WP_183851589.1">
    <property type="nucleotide sequence ID" value="NZ_JACHOO010000001.1"/>
</dbReference>
<dbReference type="AlphaFoldDB" id="A0A7W9CSI6"/>
<dbReference type="Proteomes" id="UP000523821">
    <property type="component" value="Unassembled WGS sequence"/>
</dbReference>
<dbReference type="InterPro" id="IPR025375">
    <property type="entry name" value="DUF4365"/>
</dbReference>
<gene>
    <name evidence="2" type="ORF">GGQ63_000040</name>
</gene>
<comment type="caution">
    <text evidence="2">The sequence shown here is derived from an EMBL/GenBank/DDBJ whole genome shotgun (WGS) entry which is preliminary data.</text>
</comment>
<protein>
    <recommendedName>
        <fullName evidence="1">DUF4365 domain-containing protein</fullName>
    </recommendedName>
</protein>
<reference evidence="2 3" key="1">
    <citation type="submission" date="2020-08" db="EMBL/GenBank/DDBJ databases">
        <title>Genomic Encyclopedia of Type Strains, Phase IV (KMG-IV): sequencing the most valuable type-strain genomes for metagenomic binning, comparative biology and taxonomic classification.</title>
        <authorList>
            <person name="Goeker M."/>
        </authorList>
    </citation>
    <scope>NUCLEOTIDE SEQUENCE [LARGE SCALE GENOMIC DNA]</scope>
    <source>
        <strain evidence="2 3">DSM 16268</strain>
    </source>
</reference>
<evidence type="ECO:0000313" key="2">
    <source>
        <dbReference type="EMBL" id="MBB5750997.1"/>
    </source>
</evidence>
<evidence type="ECO:0000313" key="3">
    <source>
        <dbReference type="Proteomes" id="UP000523821"/>
    </source>
</evidence>
<feature type="domain" description="DUF4365" evidence="1">
    <location>
        <begin position="18"/>
        <end position="164"/>
    </location>
</feature>
<proteinExistence type="predicted"/>
<evidence type="ECO:0000259" key="1">
    <source>
        <dbReference type="Pfam" id="PF14280"/>
    </source>
</evidence>
<sequence>MPSPLPPFSALSARQEAFAGSYIRAVISLAGCSIAIPETDNDKVDIVAMSRVKGSKFTKPKIDIQSKCKLGPVPTGDPISYTLNMETYDNLRDPLVTNPRILVVVFVPELHPDWVVQDEAQLALRHCGYWTCLQGEPEVTGQDSKTVHLPKANVFSAAALQAMMVSASNGVSLTSPLTLGALE</sequence>
<dbReference type="EMBL" id="JACHOO010000001">
    <property type="protein sequence ID" value="MBB5750997.1"/>
    <property type="molecule type" value="Genomic_DNA"/>
</dbReference>
<name>A0A7W9CSI6_9HYPH</name>
<organism evidence="2 3">
    <name type="scientific">Prosthecomicrobium pneumaticum</name>
    <dbReference type="NCBI Taxonomy" id="81895"/>
    <lineage>
        <taxon>Bacteria</taxon>
        <taxon>Pseudomonadati</taxon>
        <taxon>Pseudomonadota</taxon>
        <taxon>Alphaproteobacteria</taxon>
        <taxon>Hyphomicrobiales</taxon>
        <taxon>Kaistiaceae</taxon>
        <taxon>Prosthecomicrobium</taxon>
    </lineage>
</organism>
<accession>A0A7W9CSI6</accession>
<keyword evidence="3" id="KW-1185">Reference proteome</keyword>